<evidence type="ECO:0000256" key="2">
    <source>
        <dbReference type="ARBA" id="ARBA00022448"/>
    </source>
</evidence>
<feature type="transmembrane region" description="Helical" evidence="7">
    <location>
        <begin position="724"/>
        <end position="746"/>
    </location>
</feature>
<gene>
    <name evidence="9" type="primary">PHO91_2</name>
    <name evidence="9" type="ORF">K7432_007374</name>
</gene>
<feature type="transmembrane region" description="Helical" evidence="7">
    <location>
        <begin position="679"/>
        <end position="712"/>
    </location>
</feature>
<comment type="caution">
    <text evidence="9">The sequence shown here is derived from an EMBL/GenBank/DDBJ whole genome shotgun (WGS) entry which is preliminary data.</text>
</comment>
<organism evidence="9 10">
    <name type="scientific">Basidiobolus ranarum</name>
    <dbReference type="NCBI Taxonomy" id="34480"/>
    <lineage>
        <taxon>Eukaryota</taxon>
        <taxon>Fungi</taxon>
        <taxon>Fungi incertae sedis</taxon>
        <taxon>Zoopagomycota</taxon>
        <taxon>Entomophthoromycotina</taxon>
        <taxon>Basidiobolomycetes</taxon>
        <taxon>Basidiobolales</taxon>
        <taxon>Basidiobolaceae</taxon>
        <taxon>Basidiobolus</taxon>
    </lineage>
</organism>
<evidence type="ECO:0000313" key="9">
    <source>
        <dbReference type="EMBL" id="KAK9712084.1"/>
    </source>
</evidence>
<feature type="transmembrane region" description="Helical" evidence="7">
    <location>
        <begin position="767"/>
        <end position="790"/>
    </location>
</feature>
<feature type="transmembrane region" description="Helical" evidence="7">
    <location>
        <begin position="543"/>
        <end position="564"/>
    </location>
</feature>
<keyword evidence="2" id="KW-0813">Transport</keyword>
<feature type="domain" description="SPX" evidence="8">
    <location>
        <begin position="1"/>
        <end position="226"/>
    </location>
</feature>
<feature type="transmembrane region" description="Helical" evidence="7">
    <location>
        <begin position="500"/>
        <end position="522"/>
    </location>
</feature>
<feature type="transmembrane region" description="Helical" evidence="7">
    <location>
        <begin position="460"/>
        <end position="488"/>
    </location>
</feature>
<dbReference type="InterPro" id="IPR004680">
    <property type="entry name" value="Cit_transptr-like_dom"/>
</dbReference>
<dbReference type="CDD" id="cd14478">
    <property type="entry name" value="SPX_PHO87_PHO90_like"/>
    <property type="match status" value="1"/>
</dbReference>
<dbReference type="PROSITE" id="PS51382">
    <property type="entry name" value="SPX"/>
    <property type="match status" value="1"/>
</dbReference>
<evidence type="ECO:0000256" key="7">
    <source>
        <dbReference type="SAM" id="Phobius"/>
    </source>
</evidence>
<name>A0ABR2W149_9FUNG</name>
<keyword evidence="10" id="KW-1185">Reference proteome</keyword>
<protein>
    <submittedName>
        <fullName evidence="9">Low-affinity phosphate transporter</fullName>
    </submittedName>
</protein>
<feature type="transmembrane region" description="Helical" evidence="7">
    <location>
        <begin position="331"/>
        <end position="349"/>
    </location>
</feature>
<sequence>MKFSHSLQFNSVPDWQDYYIAYSNLKKIIYQLEKAATQNGTEPDLESRSLIGDTGRAMNVFTPALDKELSKITAFYTKIEAELYGELHLLIAELEQTERTLFPESSSHVARTTLLSPAPSDPHRVSVIKEQNSKQRQSVVSMSWEDGAPSSAESSSKVEEERSPIFRIWTDKYPEKAQKFRVRIVNLFVQFSELKGFIDLNMTGFRKILKKFDKITDNNLKDTYIGTIVKESYPFHSITKRKISHAIEQLQSMYAAICCNGDMDKAEVELRSHLREHIVWERNTVWRDMMSMERKVEAAGVRQEAVQQVISGRKRRGSVLGVAVPSPGISVNLWAILACLIVFIALINIRLFDTPEQQNCFALLTFVSLLWATEVIPLFVTALIVPMMVVFLRVLRSDDGQFTRLTAQQATQRIFASMFSPVIMLLLGGFSIAAALSKYNIAKMMATWVLSKAGTKPSTVLLANMMVATVASMWISNVAAPVLCFSLIQPILRTLPANSPFARCLIMGIALASNIGGMASPISSPQNIIAIDNMDPHPSWAQWFFITIPICLIGDVAVWGLLLWNYKPPSNTPVNFIRANREPFTRSQIFIIAVTVLTIILWCVESQLADIVGDMGIIAIIPLIVFFGTGLLTKEDFNNFLWTVIILAMGGIALGKAVESSGLLHTIASHIRIIVDGLSPWKILVVFCSLVLVIATFISHTVGALIILPIVASVGNSLPDPRPRLLVMGAALMCSGAMGLPVSGFPNMNAIMLENETGVRYLNTKDFLKNGVPGSCLVMLIVITLGYGLMLLMGY</sequence>
<feature type="transmembrane region" description="Helical" evidence="7">
    <location>
        <begin position="361"/>
        <end position="394"/>
    </location>
</feature>
<dbReference type="InterPro" id="IPR004331">
    <property type="entry name" value="SPX_dom"/>
</dbReference>
<proteinExistence type="predicted"/>
<keyword evidence="3 7" id="KW-0812">Transmembrane</keyword>
<keyword evidence="4 7" id="KW-1133">Transmembrane helix</keyword>
<feature type="transmembrane region" description="Helical" evidence="7">
    <location>
        <begin position="414"/>
        <end position="439"/>
    </location>
</feature>
<dbReference type="CDD" id="cd01115">
    <property type="entry name" value="SLC13_permease"/>
    <property type="match status" value="1"/>
</dbReference>
<keyword evidence="5 7" id="KW-0472">Membrane</keyword>
<dbReference type="EMBL" id="JASJQH010007237">
    <property type="protein sequence ID" value="KAK9712084.1"/>
    <property type="molecule type" value="Genomic_DNA"/>
</dbReference>
<evidence type="ECO:0000256" key="1">
    <source>
        <dbReference type="ARBA" id="ARBA00004141"/>
    </source>
</evidence>
<feature type="region of interest" description="Disordered" evidence="6">
    <location>
        <begin position="131"/>
        <end position="157"/>
    </location>
</feature>
<feature type="transmembrane region" description="Helical" evidence="7">
    <location>
        <begin position="611"/>
        <end position="633"/>
    </location>
</feature>
<evidence type="ECO:0000256" key="3">
    <source>
        <dbReference type="ARBA" id="ARBA00022692"/>
    </source>
</evidence>
<dbReference type="PANTHER" id="PTHR10283:SF92">
    <property type="entry name" value="LOW-AFFINITY PHOSPHATE TRANSPORTER PHO91"/>
    <property type="match status" value="1"/>
</dbReference>
<evidence type="ECO:0000256" key="6">
    <source>
        <dbReference type="SAM" id="MobiDB-lite"/>
    </source>
</evidence>
<accession>A0ABR2W149</accession>
<dbReference type="PANTHER" id="PTHR10283">
    <property type="entry name" value="SOLUTE CARRIER FAMILY 13 MEMBER"/>
    <property type="match status" value="1"/>
</dbReference>
<comment type="subcellular location">
    <subcellularLocation>
        <location evidence="1">Membrane</location>
        <topology evidence="1">Multi-pass membrane protein</topology>
    </subcellularLocation>
</comment>
<reference evidence="9 10" key="1">
    <citation type="submission" date="2023-04" db="EMBL/GenBank/DDBJ databases">
        <title>Genome of Basidiobolus ranarum AG-B5.</title>
        <authorList>
            <person name="Stajich J.E."/>
            <person name="Carter-House D."/>
            <person name="Gryganskyi A."/>
        </authorList>
    </citation>
    <scope>NUCLEOTIDE SEQUENCE [LARGE SCALE GENOMIC DNA]</scope>
    <source>
        <strain evidence="9 10">AG-B5</strain>
    </source>
</reference>
<dbReference type="Pfam" id="PF03105">
    <property type="entry name" value="SPX"/>
    <property type="match status" value="2"/>
</dbReference>
<feature type="transmembrane region" description="Helical" evidence="7">
    <location>
        <begin position="584"/>
        <end position="604"/>
    </location>
</feature>
<evidence type="ECO:0000256" key="4">
    <source>
        <dbReference type="ARBA" id="ARBA00022989"/>
    </source>
</evidence>
<evidence type="ECO:0000259" key="8">
    <source>
        <dbReference type="PROSITE" id="PS51382"/>
    </source>
</evidence>
<evidence type="ECO:0000313" key="10">
    <source>
        <dbReference type="Proteomes" id="UP001479436"/>
    </source>
</evidence>
<feature type="transmembrane region" description="Helical" evidence="7">
    <location>
        <begin position="639"/>
        <end position="658"/>
    </location>
</feature>
<dbReference type="Proteomes" id="UP001479436">
    <property type="component" value="Unassembled WGS sequence"/>
</dbReference>
<dbReference type="Pfam" id="PF03600">
    <property type="entry name" value="CitMHS"/>
    <property type="match status" value="1"/>
</dbReference>
<evidence type="ECO:0000256" key="5">
    <source>
        <dbReference type="ARBA" id="ARBA00023136"/>
    </source>
</evidence>